<protein>
    <submittedName>
        <fullName evidence="1">Uncharacterized protein</fullName>
    </submittedName>
</protein>
<reference evidence="1" key="1">
    <citation type="submission" date="2018-05" db="EMBL/GenBank/DDBJ databases">
        <authorList>
            <person name="Lanie J.A."/>
            <person name="Ng W.-L."/>
            <person name="Kazmierczak K.M."/>
            <person name="Andrzejewski T.M."/>
            <person name="Davidsen T.M."/>
            <person name="Wayne K.J."/>
            <person name="Tettelin H."/>
            <person name="Glass J.I."/>
            <person name="Rusch D."/>
            <person name="Podicherti R."/>
            <person name="Tsui H.-C.T."/>
            <person name="Winkler M.E."/>
        </authorList>
    </citation>
    <scope>NUCLEOTIDE SEQUENCE</scope>
</reference>
<organism evidence="1">
    <name type="scientific">marine metagenome</name>
    <dbReference type="NCBI Taxonomy" id="408172"/>
    <lineage>
        <taxon>unclassified sequences</taxon>
        <taxon>metagenomes</taxon>
        <taxon>ecological metagenomes</taxon>
    </lineage>
</organism>
<evidence type="ECO:0000313" key="1">
    <source>
        <dbReference type="EMBL" id="SVB43009.1"/>
    </source>
</evidence>
<dbReference type="AlphaFoldDB" id="A0A382DXV9"/>
<name>A0A382DXV9_9ZZZZ</name>
<dbReference type="EMBL" id="UINC01041564">
    <property type="protein sequence ID" value="SVB43009.1"/>
    <property type="molecule type" value="Genomic_DNA"/>
</dbReference>
<proteinExistence type="predicted"/>
<gene>
    <name evidence="1" type="ORF">METZ01_LOCUS195863</name>
</gene>
<accession>A0A382DXV9</accession>
<sequence>MTNSLFVGVIDLKAFPEVIHAFPWTFQGESDEYKQAYFLSGYGSSSFAHLSKMCFALSRQSLRQEVSLL</sequence>